<sequence>MSFRVLDALPALVHRFGETVNKVPDDRNGRLGLENKKVMGFKTGGGKAIGLDVYPANLDCVRLWIEPPAPPPMAGIILLEPKKCADLRRRELSALADAKGIYIEAKSRTAFEALLEWYS</sequence>
<proteinExistence type="predicted"/>
<keyword evidence="2" id="KW-1185">Reference proteome</keyword>
<gene>
    <name evidence="1" type="ORF">NVS89_14560</name>
</gene>
<evidence type="ECO:0000313" key="2">
    <source>
        <dbReference type="Proteomes" id="UP001151088"/>
    </source>
</evidence>
<evidence type="ECO:0000313" key="1">
    <source>
        <dbReference type="EMBL" id="MCS0496324.1"/>
    </source>
</evidence>
<dbReference type="RefSeq" id="WP_258733482.1">
    <property type="nucleotide sequence ID" value="NZ_JANTHZ010000006.1"/>
</dbReference>
<accession>A0A9X2PF98</accession>
<dbReference type="EMBL" id="JANTHZ010000006">
    <property type="protein sequence ID" value="MCS0496324.1"/>
    <property type="molecule type" value="Genomic_DNA"/>
</dbReference>
<protein>
    <submittedName>
        <fullName evidence="1">Uncharacterized protein</fullName>
    </submittedName>
</protein>
<dbReference type="AlphaFoldDB" id="A0A9X2PF98"/>
<reference evidence="1" key="1">
    <citation type="submission" date="2022-08" db="EMBL/GenBank/DDBJ databases">
        <authorList>
            <person name="Li F."/>
        </authorList>
    </citation>
    <scope>NUCLEOTIDE SEQUENCE</scope>
    <source>
        <strain evidence="1">MQZ15Z-1</strain>
    </source>
</reference>
<organism evidence="1 2">
    <name type="scientific">Ancylobacter mangrovi</name>
    <dbReference type="NCBI Taxonomy" id="2972472"/>
    <lineage>
        <taxon>Bacteria</taxon>
        <taxon>Pseudomonadati</taxon>
        <taxon>Pseudomonadota</taxon>
        <taxon>Alphaproteobacteria</taxon>
        <taxon>Hyphomicrobiales</taxon>
        <taxon>Xanthobacteraceae</taxon>
        <taxon>Ancylobacter</taxon>
    </lineage>
</organism>
<comment type="caution">
    <text evidence="1">The sequence shown here is derived from an EMBL/GenBank/DDBJ whole genome shotgun (WGS) entry which is preliminary data.</text>
</comment>
<dbReference type="Proteomes" id="UP001151088">
    <property type="component" value="Unassembled WGS sequence"/>
</dbReference>
<name>A0A9X2PF98_9HYPH</name>